<dbReference type="AlphaFoldDB" id="A0A6D2JFM2"/>
<keyword evidence="3" id="KW-1185">Reference proteome</keyword>
<organism evidence="2 3">
    <name type="scientific">Microthlaspi erraticum</name>
    <dbReference type="NCBI Taxonomy" id="1685480"/>
    <lineage>
        <taxon>Eukaryota</taxon>
        <taxon>Viridiplantae</taxon>
        <taxon>Streptophyta</taxon>
        <taxon>Embryophyta</taxon>
        <taxon>Tracheophyta</taxon>
        <taxon>Spermatophyta</taxon>
        <taxon>Magnoliopsida</taxon>
        <taxon>eudicotyledons</taxon>
        <taxon>Gunneridae</taxon>
        <taxon>Pentapetalae</taxon>
        <taxon>rosids</taxon>
        <taxon>malvids</taxon>
        <taxon>Brassicales</taxon>
        <taxon>Brassicaceae</taxon>
        <taxon>Coluteocarpeae</taxon>
        <taxon>Microthlaspi</taxon>
    </lineage>
</organism>
<proteinExistence type="predicted"/>
<evidence type="ECO:0000256" key="1">
    <source>
        <dbReference type="SAM" id="Phobius"/>
    </source>
</evidence>
<feature type="transmembrane region" description="Helical" evidence="1">
    <location>
        <begin position="41"/>
        <end position="62"/>
    </location>
</feature>
<gene>
    <name evidence="2" type="ORF">MERR_LOCUS23415</name>
</gene>
<protein>
    <recommendedName>
        <fullName evidence="4">NYN domain-containing protein</fullName>
    </recommendedName>
</protein>
<keyword evidence="1" id="KW-1133">Transmembrane helix</keyword>
<name>A0A6D2JFM2_9BRAS</name>
<keyword evidence="1" id="KW-0472">Membrane</keyword>
<sequence>MSAAVTGLVYFLSNSLAIEVSFPHFPSFIQLTKICLTELRFLEITMFINSCSLLMALSLWGLQLVHCGENKVNVYWDIEDCKIPDGSSLEEVASNIKSALKTLVVLVRFQ</sequence>
<evidence type="ECO:0008006" key="4">
    <source>
        <dbReference type="Google" id="ProtNLM"/>
    </source>
</evidence>
<evidence type="ECO:0000313" key="3">
    <source>
        <dbReference type="Proteomes" id="UP000467841"/>
    </source>
</evidence>
<dbReference type="EMBL" id="CACVBM020001163">
    <property type="protein sequence ID" value="CAA7036180.1"/>
    <property type="molecule type" value="Genomic_DNA"/>
</dbReference>
<dbReference type="Proteomes" id="UP000467841">
    <property type="component" value="Unassembled WGS sequence"/>
</dbReference>
<evidence type="ECO:0000313" key="2">
    <source>
        <dbReference type="EMBL" id="CAA7036180.1"/>
    </source>
</evidence>
<keyword evidence="1" id="KW-0812">Transmembrane</keyword>
<accession>A0A6D2JFM2</accession>
<reference evidence="2" key="1">
    <citation type="submission" date="2020-01" db="EMBL/GenBank/DDBJ databases">
        <authorList>
            <person name="Mishra B."/>
        </authorList>
    </citation>
    <scope>NUCLEOTIDE SEQUENCE [LARGE SCALE GENOMIC DNA]</scope>
</reference>
<comment type="caution">
    <text evidence="2">The sequence shown here is derived from an EMBL/GenBank/DDBJ whole genome shotgun (WGS) entry which is preliminary data.</text>
</comment>